<reference evidence="1" key="1">
    <citation type="submission" date="2015-06" db="UniProtKB">
        <authorList>
            <consortium name="EnsemblPlants"/>
        </authorList>
    </citation>
    <scope>IDENTIFICATION</scope>
</reference>
<dbReference type="PANTHER" id="PTHR46388:SF2">
    <property type="entry name" value="NHL REPEAT-CONTAINING PROTEIN 2"/>
    <property type="match status" value="1"/>
</dbReference>
<dbReference type="Pfam" id="PF01436">
    <property type="entry name" value="NHL"/>
    <property type="match status" value="1"/>
</dbReference>
<dbReference type="InterPro" id="IPR011042">
    <property type="entry name" value="6-blade_b-propeller_TolB-like"/>
</dbReference>
<proteinExistence type="predicted"/>
<dbReference type="PANTHER" id="PTHR46388">
    <property type="entry name" value="NHL REPEAT-CONTAINING PROTEIN 2"/>
    <property type="match status" value="1"/>
</dbReference>
<evidence type="ECO:0000313" key="1">
    <source>
        <dbReference type="EnsemblPlants" id="EMT11918"/>
    </source>
</evidence>
<name>M8C9W3_AEGTA</name>
<protein>
    <recommendedName>
        <fullName evidence="2">NHL repeat-containing protein 2</fullName>
    </recommendedName>
</protein>
<sequence>MAGQHQIWKHNTLDGVTEVFSGNGSEKNLNGSRPQIPDLYGVTHAELRELFVADSESSSIRAVNLKSGGSRWLAGGDPNFPDNLFRFGDHDGTGWDVLLQHPLGVVYASDNQIYVADSYNHKLYSLRDTSQGNITQIKKLDPVTKKVTTIAGTGRAGYKDGDALSAQEALYDTNVLNWLMQLSEPAGLVEVGEGRFLVADTNNSAIRSIVLNERGAEVRTLDLTGVQAPSPKPKALRRLRRRLSADTNVINVDGGSSMEGYVSLAISVPDGYHFSKLSWTGNLKEARSKFDVETEPANAIEIEPVNGSLNSDGQASLKFKRTSSSSSTGRINCKVYYCKEDEVCLYQSVAFDVKFQEGVPSPAPITLAYTVVPRDNSGSSLMAADSPLLHSYPRGWRDIKRD</sequence>
<evidence type="ECO:0008006" key="2">
    <source>
        <dbReference type="Google" id="ProtNLM"/>
    </source>
</evidence>
<dbReference type="SUPFAM" id="SSF101898">
    <property type="entry name" value="NHL repeat"/>
    <property type="match status" value="1"/>
</dbReference>
<dbReference type="AlphaFoldDB" id="M8C9W3"/>
<dbReference type="EnsemblPlants" id="EMT11918">
    <property type="protein sequence ID" value="EMT11918"/>
    <property type="gene ID" value="F775_08114"/>
</dbReference>
<dbReference type="InterPro" id="IPR001258">
    <property type="entry name" value="NHL_repeat"/>
</dbReference>
<accession>M8C9W3</accession>
<organism evidence="1">
    <name type="scientific">Aegilops tauschii</name>
    <name type="common">Tausch's goatgrass</name>
    <name type="synonym">Aegilops squarrosa</name>
    <dbReference type="NCBI Taxonomy" id="37682"/>
    <lineage>
        <taxon>Eukaryota</taxon>
        <taxon>Viridiplantae</taxon>
        <taxon>Streptophyta</taxon>
        <taxon>Embryophyta</taxon>
        <taxon>Tracheophyta</taxon>
        <taxon>Spermatophyta</taxon>
        <taxon>Magnoliopsida</taxon>
        <taxon>Liliopsida</taxon>
        <taxon>Poales</taxon>
        <taxon>Poaceae</taxon>
        <taxon>BOP clade</taxon>
        <taxon>Pooideae</taxon>
        <taxon>Triticodae</taxon>
        <taxon>Triticeae</taxon>
        <taxon>Triticinae</taxon>
        <taxon>Aegilops</taxon>
    </lineage>
</organism>
<dbReference type="Gene3D" id="2.120.10.30">
    <property type="entry name" value="TolB, C-terminal domain"/>
    <property type="match status" value="2"/>
</dbReference>